<dbReference type="Gene3D" id="3.90.550.10">
    <property type="entry name" value="Spore Coat Polysaccharide Biosynthesis Protein SpsA, Chain A"/>
    <property type="match status" value="1"/>
</dbReference>
<dbReference type="GO" id="GO:0016758">
    <property type="term" value="F:hexosyltransferase activity"/>
    <property type="evidence" value="ECO:0007669"/>
    <property type="project" value="UniProtKB-ARBA"/>
</dbReference>
<proteinExistence type="predicted"/>
<accession>A0A7W8GFS4</accession>
<dbReference type="PANTHER" id="PTHR22916:SF3">
    <property type="entry name" value="UDP-GLCNAC:BETAGAL BETA-1,3-N-ACETYLGLUCOSAMINYLTRANSFERASE-LIKE PROTEIN 1"/>
    <property type="match status" value="1"/>
</dbReference>
<dbReference type="InterPro" id="IPR029044">
    <property type="entry name" value="Nucleotide-diphossugar_trans"/>
</dbReference>
<dbReference type="CDD" id="cd00761">
    <property type="entry name" value="Glyco_tranf_GTA_type"/>
    <property type="match status" value="1"/>
</dbReference>
<gene>
    <name evidence="2" type="ORF">HNQ09_002250</name>
</gene>
<organism evidence="2 3">
    <name type="scientific">Deinococcus budaensis</name>
    <dbReference type="NCBI Taxonomy" id="1665626"/>
    <lineage>
        <taxon>Bacteria</taxon>
        <taxon>Thermotogati</taxon>
        <taxon>Deinococcota</taxon>
        <taxon>Deinococci</taxon>
        <taxon>Deinococcales</taxon>
        <taxon>Deinococcaceae</taxon>
        <taxon>Deinococcus</taxon>
    </lineage>
</organism>
<keyword evidence="3" id="KW-1185">Reference proteome</keyword>
<dbReference type="Proteomes" id="UP000525389">
    <property type="component" value="Unassembled WGS sequence"/>
</dbReference>
<dbReference type="PANTHER" id="PTHR22916">
    <property type="entry name" value="GLYCOSYLTRANSFERASE"/>
    <property type="match status" value="1"/>
</dbReference>
<protein>
    <submittedName>
        <fullName evidence="2">Glycosyltransferase involved in cell wall biosynthesis</fullName>
    </submittedName>
</protein>
<evidence type="ECO:0000313" key="2">
    <source>
        <dbReference type="EMBL" id="MBB5234807.1"/>
    </source>
</evidence>
<dbReference type="AlphaFoldDB" id="A0A7W8GFS4"/>
<keyword evidence="2" id="KW-0808">Transferase</keyword>
<evidence type="ECO:0000259" key="1">
    <source>
        <dbReference type="Pfam" id="PF00535"/>
    </source>
</evidence>
<name>A0A7W8GFS4_9DEIO</name>
<dbReference type="InterPro" id="IPR001173">
    <property type="entry name" value="Glyco_trans_2-like"/>
</dbReference>
<dbReference type="Pfam" id="PF00535">
    <property type="entry name" value="Glycos_transf_2"/>
    <property type="match status" value="1"/>
</dbReference>
<dbReference type="EMBL" id="JACHFN010000007">
    <property type="protein sequence ID" value="MBB5234807.1"/>
    <property type="molecule type" value="Genomic_DNA"/>
</dbReference>
<reference evidence="2 3" key="1">
    <citation type="submission" date="2020-08" db="EMBL/GenBank/DDBJ databases">
        <title>Genomic Encyclopedia of Type Strains, Phase IV (KMG-IV): sequencing the most valuable type-strain genomes for metagenomic binning, comparative biology and taxonomic classification.</title>
        <authorList>
            <person name="Goeker M."/>
        </authorList>
    </citation>
    <scope>NUCLEOTIDE SEQUENCE [LARGE SCALE GENOMIC DNA]</scope>
    <source>
        <strain evidence="2 3">DSM 101791</strain>
    </source>
</reference>
<evidence type="ECO:0000313" key="3">
    <source>
        <dbReference type="Proteomes" id="UP000525389"/>
    </source>
</evidence>
<dbReference type="RefSeq" id="WP_184029104.1">
    <property type="nucleotide sequence ID" value="NZ_JACHFN010000007.1"/>
</dbReference>
<comment type="caution">
    <text evidence="2">The sequence shown here is derived from an EMBL/GenBank/DDBJ whole genome shotgun (WGS) entry which is preliminary data.</text>
</comment>
<feature type="domain" description="Glycosyltransferase 2-like" evidence="1">
    <location>
        <begin position="7"/>
        <end position="128"/>
    </location>
</feature>
<dbReference type="SUPFAM" id="SSF53448">
    <property type="entry name" value="Nucleotide-diphospho-sugar transferases"/>
    <property type="match status" value="1"/>
</dbReference>
<sequence>MTPPTLCVVIPVFNAGAYLAQALASVQVQTFADWELIVLDDGSTDDSLKVARAFAAADPRITVRHDGENRGLVFRLNQMPTLTTAPLLARMDADDLMHPERLARQVEVFAQRPELDVLGTAAYAIDQSSEPYGFKAAPPIPEDAAGFLAASPLIHPSVMLRRAWLAQHPYDACYERAEDYELWWRTQPHTVFMNLSEPLLFYRERGLPYRGKYRRSSRARRRLLRQVGRQAPWRGLAVQVAAATLVKDLLYDLATVARREHRLIERRSRPLTAAELLDARLALGPALEAARRLTASEGVG</sequence>